<protein>
    <recommendedName>
        <fullName evidence="6">Protein kinase domain-containing protein</fullName>
    </recommendedName>
</protein>
<evidence type="ECO:0000256" key="1">
    <source>
        <dbReference type="ARBA" id="ARBA00022527"/>
    </source>
</evidence>
<evidence type="ECO:0000256" key="4">
    <source>
        <dbReference type="ARBA" id="ARBA00022777"/>
    </source>
</evidence>
<accession>H3GDM6</accession>
<dbReference type="PANTHER" id="PTHR24345:SF91">
    <property type="entry name" value="SERINE_THREONINE-PROTEIN KINASE PLK4"/>
    <property type="match status" value="1"/>
</dbReference>
<proteinExistence type="predicted"/>
<evidence type="ECO:0000256" key="2">
    <source>
        <dbReference type="ARBA" id="ARBA00022679"/>
    </source>
</evidence>
<reference evidence="7" key="2">
    <citation type="submission" date="2015-06" db="UniProtKB">
        <authorList>
            <consortium name="EnsemblProtists"/>
        </authorList>
    </citation>
    <scope>IDENTIFICATION</scope>
    <source>
        <strain evidence="7">Pr102</strain>
    </source>
</reference>
<dbReference type="STRING" id="164328.H3GDM6"/>
<dbReference type="PROSITE" id="PS50011">
    <property type="entry name" value="PROTEIN_KINASE_DOM"/>
    <property type="match status" value="1"/>
</dbReference>
<dbReference type="OMA" id="CARGEFF"/>
<dbReference type="EMBL" id="DS566001">
    <property type="status" value="NOT_ANNOTATED_CDS"/>
    <property type="molecule type" value="Genomic_DNA"/>
</dbReference>
<dbReference type="InterPro" id="IPR011009">
    <property type="entry name" value="Kinase-like_dom_sf"/>
</dbReference>
<dbReference type="InterPro" id="IPR000719">
    <property type="entry name" value="Prot_kinase_dom"/>
</dbReference>
<dbReference type="HOGENOM" id="CLU_000288_63_14_1"/>
<dbReference type="Proteomes" id="UP000005238">
    <property type="component" value="Unassembled WGS sequence"/>
</dbReference>
<evidence type="ECO:0000259" key="6">
    <source>
        <dbReference type="PROSITE" id="PS50011"/>
    </source>
</evidence>
<dbReference type="PANTHER" id="PTHR24345">
    <property type="entry name" value="SERINE/THREONINE-PROTEIN KINASE PLK"/>
    <property type="match status" value="1"/>
</dbReference>
<feature type="domain" description="Protein kinase" evidence="6">
    <location>
        <begin position="6"/>
        <end position="283"/>
    </location>
</feature>
<keyword evidence="8" id="KW-1185">Reference proteome</keyword>
<keyword evidence="2" id="KW-0808">Transferase</keyword>
<dbReference type="VEuPathDB" id="FungiDB:KRP22_2368"/>
<organism evidence="7 8">
    <name type="scientific">Phytophthora ramorum</name>
    <name type="common">Sudden oak death agent</name>
    <dbReference type="NCBI Taxonomy" id="164328"/>
    <lineage>
        <taxon>Eukaryota</taxon>
        <taxon>Sar</taxon>
        <taxon>Stramenopiles</taxon>
        <taxon>Oomycota</taxon>
        <taxon>Peronosporomycetes</taxon>
        <taxon>Peronosporales</taxon>
        <taxon>Peronosporaceae</taxon>
        <taxon>Phytophthora</taxon>
    </lineage>
</organism>
<dbReference type="AlphaFoldDB" id="H3GDM6"/>
<keyword evidence="3" id="KW-0547">Nucleotide-binding</keyword>
<dbReference type="GO" id="GO:0004674">
    <property type="term" value="F:protein serine/threonine kinase activity"/>
    <property type="evidence" value="ECO:0000318"/>
    <property type="project" value="GO_Central"/>
</dbReference>
<dbReference type="Pfam" id="PF00069">
    <property type="entry name" value="Pkinase"/>
    <property type="match status" value="1"/>
</dbReference>
<dbReference type="SUPFAM" id="SSF56112">
    <property type="entry name" value="Protein kinase-like (PK-like)"/>
    <property type="match status" value="1"/>
</dbReference>
<keyword evidence="4" id="KW-0418">Kinase</keyword>
<dbReference type="EnsemblProtists" id="Phyra73677">
    <property type="protein sequence ID" value="Phyra73677"/>
    <property type="gene ID" value="Phyra73677"/>
</dbReference>
<dbReference type="InParanoid" id="H3GDM6"/>
<sequence>MFRGRFALQARLQTTLFGDIWVCRDLQDDNRLVVVKQIHLSIARQALAHGLVLDNPWDESRTLDTLLMLGPHDNVLQTYQHFQQDDSWFVVMEYCEGGDLWQTLERLPHSRLPEIQALPLFSQIVRGVHLLHDNGIAHRDLSLENVLLSRNGGAGGRPFGTAKICDFGLSTNAARVCHERVGKAYYMAPEVVAGVPYDPLAADVWSLGIILFVMLTGSPLTPLASKDEEAFVALMKFGVGRILESWHMGGLVSLATVHLLVRMLTVNPATRFTIEEVMVHPVLNLPFSTAEGL</sequence>
<dbReference type="VEuPathDB" id="FungiDB:KRP23_4403"/>
<keyword evidence="5" id="KW-0067">ATP-binding</keyword>
<dbReference type="GO" id="GO:0007165">
    <property type="term" value="P:signal transduction"/>
    <property type="evidence" value="ECO:0000318"/>
    <property type="project" value="GO_Central"/>
</dbReference>
<dbReference type="Gene3D" id="1.10.510.10">
    <property type="entry name" value="Transferase(Phosphotransferase) domain 1"/>
    <property type="match status" value="1"/>
</dbReference>
<name>H3GDM6_PHYRM</name>
<reference evidence="8" key="1">
    <citation type="journal article" date="2006" name="Science">
        <title>Phytophthora genome sequences uncover evolutionary origins and mechanisms of pathogenesis.</title>
        <authorList>
            <person name="Tyler B.M."/>
            <person name="Tripathy S."/>
            <person name="Zhang X."/>
            <person name="Dehal P."/>
            <person name="Jiang R.H."/>
            <person name="Aerts A."/>
            <person name="Arredondo F.D."/>
            <person name="Baxter L."/>
            <person name="Bensasson D."/>
            <person name="Beynon J.L."/>
            <person name="Chapman J."/>
            <person name="Damasceno C.M."/>
            <person name="Dorrance A.E."/>
            <person name="Dou D."/>
            <person name="Dickerman A.W."/>
            <person name="Dubchak I.L."/>
            <person name="Garbelotto M."/>
            <person name="Gijzen M."/>
            <person name="Gordon S.G."/>
            <person name="Govers F."/>
            <person name="Grunwald N.J."/>
            <person name="Huang W."/>
            <person name="Ivors K.L."/>
            <person name="Jones R.W."/>
            <person name="Kamoun S."/>
            <person name="Krampis K."/>
            <person name="Lamour K.H."/>
            <person name="Lee M.K."/>
            <person name="McDonald W.H."/>
            <person name="Medina M."/>
            <person name="Meijer H.J."/>
            <person name="Nordberg E.K."/>
            <person name="Maclean D.J."/>
            <person name="Ospina-Giraldo M.D."/>
            <person name="Morris P.F."/>
            <person name="Phuntumart V."/>
            <person name="Putnam N.H."/>
            <person name="Rash S."/>
            <person name="Rose J.K."/>
            <person name="Sakihama Y."/>
            <person name="Salamov A.A."/>
            <person name="Savidor A."/>
            <person name="Scheuring C.F."/>
            <person name="Smith B.M."/>
            <person name="Sobral B.W."/>
            <person name="Terry A."/>
            <person name="Torto-Alalibo T.A."/>
            <person name="Win J."/>
            <person name="Xu Z."/>
            <person name="Zhang H."/>
            <person name="Grigoriev I.V."/>
            <person name="Rokhsar D.S."/>
            <person name="Boore J.L."/>
        </authorList>
    </citation>
    <scope>NUCLEOTIDE SEQUENCE [LARGE SCALE GENOMIC DNA]</scope>
    <source>
        <strain evidence="8">Pr102</strain>
    </source>
</reference>
<keyword evidence="1" id="KW-0723">Serine/threonine-protein kinase</keyword>
<evidence type="ECO:0000313" key="8">
    <source>
        <dbReference type="Proteomes" id="UP000005238"/>
    </source>
</evidence>
<dbReference type="FunFam" id="1.10.510.10:FF:000753">
    <property type="entry name" value="CAMK/CAMKL protein kinase"/>
    <property type="match status" value="1"/>
</dbReference>
<dbReference type="eggNOG" id="KOG0583">
    <property type="taxonomic scope" value="Eukaryota"/>
</dbReference>
<evidence type="ECO:0000313" key="7">
    <source>
        <dbReference type="EnsemblProtists" id="Phyra73677"/>
    </source>
</evidence>
<dbReference type="GO" id="GO:0005524">
    <property type="term" value="F:ATP binding"/>
    <property type="evidence" value="ECO:0007669"/>
    <property type="project" value="UniProtKB-KW"/>
</dbReference>
<evidence type="ECO:0000256" key="3">
    <source>
        <dbReference type="ARBA" id="ARBA00022741"/>
    </source>
</evidence>
<evidence type="ECO:0000256" key="5">
    <source>
        <dbReference type="ARBA" id="ARBA00022840"/>
    </source>
</evidence>